<dbReference type="InterPro" id="IPR022694">
    <property type="entry name" value="3-OHacyl-CoA_DH"/>
</dbReference>
<dbReference type="Gene3D" id="3.40.50.720">
    <property type="entry name" value="NAD(P)-binding Rossmann-like Domain"/>
    <property type="match status" value="1"/>
</dbReference>
<dbReference type="PANTHER" id="PTHR48075:SF5">
    <property type="entry name" value="3-HYDROXYBUTYRYL-COA DEHYDROGENASE"/>
    <property type="match status" value="1"/>
</dbReference>
<dbReference type="GO" id="GO:0070403">
    <property type="term" value="F:NAD+ binding"/>
    <property type="evidence" value="ECO:0007669"/>
    <property type="project" value="InterPro"/>
</dbReference>
<name>A0A560HJZ6_9PROT</name>
<feature type="domain" description="3-hydroxyacyl-CoA dehydrogenase NAD binding" evidence="4">
    <location>
        <begin position="6"/>
        <end position="183"/>
    </location>
</feature>
<reference evidence="5 6" key="1">
    <citation type="submission" date="2019-06" db="EMBL/GenBank/DDBJ databases">
        <title>Genomic Encyclopedia of Type Strains, Phase IV (KMG-V): Genome sequencing to study the core and pangenomes of soil and plant-associated prokaryotes.</title>
        <authorList>
            <person name="Whitman W."/>
        </authorList>
    </citation>
    <scope>NUCLEOTIDE SEQUENCE [LARGE SCALE GENOMIC DNA]</scope>
    <source>
        <strain evidence="5 6">BR 11140</strain>
    </source>
</reference>
<comment type="caution">
    <text evidence="5">The sequence shown here is derived from an EMBL/GenBank/DDBJ whole genome shotgun (WGS) entry which is preliminary data.</text>
</comment>
<evidence type="ECO:0000256" key="1">
    <source>
        <dbReference type="ARBA" id="ARBA00023002"/>
    </source>
</evidence>
<evidence type="ECO:0000256" key="2">
    <source>
        <dbReference type="PIRSR" id="PIRSR000105-1"/>
    </source>
</evidence>
<dbReference type="FunFam" id="3.40.50.720:FF:000009">
    <property type="entry name" value="Fatty oxidation complex, alpha subunit"/>
    <property type="match status" value="1"/>
</dbReference>
<dbReference type="InterPro" id="IPR013328">
    <property type="entry name" value="6PGD_dom2"/>
</dbReference>
<proteinExistence type="predicted"/>
<feature type="site" description="Important for catalytic activity" evidence="2">
    <location>
        <position position="140"/>
    </location>
</feature>
<dbReference type="InterPro" id="IPR036291">
    <property type="entry name" value="NAD(P)-bd_dom_sf"/>
</dbReference>
<dbReference type="Pfam" id="PF00725">
    <property type="entry name" value="3HCDH"/>
    <property type="match status" value="1"/>
</dbReference>
<keyword evidence="1" id="KW-0560">Oxidoreductase</keyword>
<accession>A0A560HJZ6</accession>
<organism evidence="5 6">
    <name type="scientific">Nitrospirillum amazonense</name>
    <dbReference type="NCBI Taxonomy" id="28077"/>
    <lineage>
        <taxon>Bacteria</taxon>
        <taxon>Pseudomonadati</taxon>
        <taxon>Pseudomonadota</taxon>
        <taxon>Alphaproteobacteria</taxon>
        <taxon>Rhodospirillales</taxon>
        <taxon>Azospirillaceae</taxon>
        <taxon>Nitrospirillum</taxon>
    </lineage>
</organism>
<dbReference type="EMBL" id="VITT01000043">
    <property type="protein sequence ID" value="TWB46816.1"/>
    <property type="molecule type" value="Genomic_DNA"/>
</dbReference>
<dbReference type="InterPro" id="IPR006176">
    <property type="entry name" value="3-OHacyl-CoA_DH_NAD-bd"/>
</dbReference>
<dbReference type="PIRSF" id="PIRSF000105">
    <property type="entry name" value="HCDH"/>
    <property type="match status" value="1"/>
</dbReference>
<evidence type="ECO:0000259" key="3">
    <source>
        <dbReference type="Pfam" id="PF00725"/>
    </source>
</evidence>
<evidence type="ECO:0000259" key="4">
    <source>
        <dbReference type="Pfam" id="PF02737"/>
    </source>
</evidence>
<sequence length="290" mass="30992">MGFGHCAVAGAGTMGTGIAITIARSGIRTTLFDLDGSALERARAQISDFVAGSVKKGRLSQEAGDRTIALVQYTSSLADLSDVDVVVEAVFEDLTVKHGLWRKLNEVCKAEAIFLSNTSTLSITELAAGSGRPERVAGAHYCLPAQVMKLVECSRAIQTSDETWARTLEFVAATGQAAVETRDRPGFILNYFCIPYHNDVIRLIEADVAEPAEIDRAMKAAMGFAMGPCELLDMIGLDTQVRLSDAMHGVTNDPRAAAPPLLRRMVAAGLLGRKSGKGFYDYGNNSLYGA</sequence>
<dbReference type="InterPro" id="IPR006108">
    <property type="entry name" value="3HC_DH_C"/>
</dbReference>
<dbReference type="PANTHER" id="PTHR48075">
    <property type="entry name" value="3-HYDROXYACYL-COA DEHYDROGENASE FAMILY PROTEIN"/>
    <property type="match status" value="1"/>
</dbReference>
<protein>
    <submittedName>
        <fullName evidence="5">3-hydroxybutyryl-CoA dehydrogenase</fullName>
    </submittedName>
</protein>
<dbReference type="Pfam" id="PF02737">
    <property type="entry name" value="3HCDH_N"/>
    <property type="match status" value="1"/>
</dbReference>
<dbReference type="Gene3D" id="1.10.1040.10">
    <property type="entry name" value="N-(1-d-carboxylethyl)-l-norvaline Dehydrogenase, domain 2"/>
    <property type="match status" value="1"/>
</dbReference>
<evidence type="ECO:0000313" key="5">
    <source>
        <dbReference type="EMBL" id="TWB46816.1"/>
    </source>
</evidence>
<dbReference type="SUPFAM" id="SSF51735">
    <property type="entry name" value="NAD(P)-binding Rossmann-fold domains"/>
    <property type="match status" value="1"/>
</dbReference>
<dbReference type="InterPro" id="IPR008927">
    <property type="entry name" value="6-PGluconate_DH-like_C_sf"/>
</dbReference>
<gene>
    <name evidence="5" type="ORF">FBZ92_14311</name>
</gene>
<dbReference type="GO" id="GO:0008691">
    <property type="term" value="F:3-hydroxybutyryl-CoA dehydrogenase activity"/>
    <property type="evidence" value="ECO:0007669"/>
    <property type="project" value="TreeGrafter"/>
</dbReference>
<dbReference type="SUPFAM" id="SSF48179">
    <property type="entry name" value="6-phosphogluconate dehydrogenase C-terminal domain-like"/>
    <property type="match status" value="1"/>
</dbReference>
<dbReference type="GO" id="GO:0006635">
    <property type="term" value="P:fatty acid beta-oxidation"/>
    <property type="evidence" value="ECO:0007669"/>
    <property type="project" value="TreeGrafter"/>
</dbReference>
<feature type="domain" description="3-hydroxyacyl-CoA dehydrogenase C-terminal" evidence="3">
    <location>
        <begin position="186"/>
        <end position="282"/>
    </location>
</feature>
<dbReference type="Proteomes" id="UP000318050">
    <property type="component" value="Unassembled WGS sequence"/>
</dbReference>
<evidence type="ECO:0000313" key="6">
    <source>
        <dbReference type="Proteomes" id="UP000318050"/>
    </source>
</evidence>
<dbReference type="AlphaFoldDB" id="A0A560HJZ6"/>